<evidence type="ECO:0000256" key="10">
    <source>
        <dbReference type="ARBA" id="ARBA00022824"/>
    </source>
</evidence>
<dbReference type="GO" id="GO:0005789">
    <property type="term" value="C:endoplasmic reticulum membrane"/>
    <property type="evidence" value="ECO:0007669"/>
    <property type="project" value="UniProtKB-SubCell"/>
</dbReference>
<name>A0A7S4QTW8_9DINO</name>
<comment type="pathway">
    <text evidence="3">Lipid metabolism.</text>
</comment>
<evidence type="ECO:0000256" key="7">
    <source>
        <dbReference type="ARBA" id="ARBA00022679"/>
    </source>
</evidence>
<evidence type="ECO:0000256" key="5">
    <source>
        <dbReference type="ARBA" id="ARBA00013244"/>
    </source>
</evidence>
<keyword evidence="13" id="KW-0472">Membrane</keyword>
<proteinExistence type="inferred from homology"/>
<comment type="pathway">
    <text evidence="2">Glycerolipid metabolism; triacylglycerol biosynthesis.</text>
</comment>
<evidence type="ECO:0000256" key="2">
    <source>
        <dbReference type="ARBA" id="ARBA00004771"/>
    </source>
</evidence>
<keyword evidence="6" id="KW-0444">Lipid biosynthesis</keyword>
<evidence type="ECO:0000256" key="13">
    <source>
        <dbReference type="ARBA" id="ARBA00023136"/>
    </source>
</evidence>
<evidence type="ECO:0000256" key="1">
    <source>
        <dbReference type="ARBA" id="ARBA00004477"/>
    </source>
</evidence>
<evidence type="ECO:0000256" key="14">
    <source>
        <dbReference type="ARBA" id="ARBA00023315"/>
    </source>
</evidence>
<sequence length="505" mass="55687">MAPLPPPAAPGAKLQLWELSSLATARALVDKLLIHCLRDSGLRRFFAECSLPRLKRTQTERLLGALRSARDIEVALSGGTVDADAAVSLPVLGKLREANLDSMREHLVSALLELLAERGKALGRRQGEAVVALLLRTDPTLVLGLLPSEQSREGSRSPSPAKEPSATPPHRDVLGAKLAPLQVPTTRRMQALACATVSYLPFLVLALYVWCTIRIRRSWPLFLLYPLYAQLFGRDGTSVAPWPALRRNWLLRGCAAYFPAALFKADPTRTWDASRAYLIGYHPHGVCGCGAALAFGTDVLGWREKFSGLEVRLATVIMRVRLPLVWELLARMGWIPTDSASLARALQPGHAVAVNVGGREEFLDHLPGQCILTLRARRDFFRTALRSGAMLVPSFGFGENELFSRADEMPAPMRQLQGWLETRLGVSLPLFNGRSPLTYNLGPMPHRQRLTVVVGAPLQVERCDGEPLEAQVDALQKAYFAALRGLFERWRPQCEPESSTQLVII</sequence>
<reference evidence="16" key="1">
    <citation type="submission" date="2021-01" db="EMBL/GenBank/DDBJ databases">
        <authorList>
            <person name="Corre E."/>
            <person name="Pelletier E."/>
            <person name="Niang G."/>
            <person name="Scheremetjew M."/>
            <person name="Finn R."/>
            <person name="Kale V."/>
            <person name="Holt S."/>
            <person name="Cochrane G."/>
            <person name="Meng A."/>
            <person name="Brown T."/>
            <person name="Cohen L."/>
        </authorList>
    </citation>
    <scope>NUCLEOTIDE SEQUENCE</scope>
    <source>
        <strain evidence="16">CCMP3105</strain>
    </source>
</reference>
<dbReference type="GO" id="GO:0006071">
    <property type="term" value="P:glycerol metabolic process"/>
    <property type="evidence" value="ECO:0007669"/>
    <property type="project" value="UniProtKB-KW"/>
</dbReference>
<dbReference type="GO" id="GO:0019432">
    <property type="term" value="P:triglyceride biosynthetic process"/>
    <property type="evidence" value="ECO:0007669"/>
    <property type="project" value="TreeGrafter"/>
</dbReference>
<accession>A0A7S4QTW8</accession>
<evidence type="ECO:0000256" key="9">
    <source>
        <dbReference type="ARBA" id="ARBA00022798"/>
    </source>
</evidence>
<evidence type="ECO:0000256" key="8">
    <source>
        <dbReference type="ARBA" id="ARBA00022692"/>
    </source>
</evidence>
<keyword evidence="8" id="KW-0812">Transmembrane</keyword>
<feature type="region of interest" description="Disordered" evidence="15">
    <location>
        <begin position="147"/>
        <end position="172"/>
    </location>
</feature>
<comment type="similarity">
    <text evidence="4">Belongs to the diacylglycerol acyltransferase family.</text>
</comment>
<dbReference type="InterPro" id="IPR007130">
    <property type="entry name" value="DAGAT"/>
</dbReference>
<keyword evidence="12" id="KW-0443">Lipid metabolism</keyword>
<protein>
    <recommendedName>
        <fullName evidence="5">diacylglycerol O-acyltransferase</fullName>
        <ecNumber evidence="5">2.3.1.20</ecNumber>
    </recommendedName>
</protein>
<dbReference type="EMBL" id="HBNR01037151">
    <property type="protein sequence ID" value="CAE4593831.1"/>
    <property type="molecule type" value="Transcribed_RNA"/>
</dbReference>
<dbReference type="AlphaFoldDB" id="A0A7S4QTW8"/>
<evidence type="ECO:0000256" key="3">
    <source>
        <dbReference type="ARBA" id="ARBA00005189"/>
    </source>
</evidence>
<dbReference type="EC" id="2.3.1.20" evidence="5"/>
<dbReference type="PANTHER" id="PTHR12317">
    <property type="entry name" value="DIACYLGLYCEROL O-ACYLTRANSFERASE"/>
    <property type="match status" value="1"/>
</dbReference>
<keyword evidence="14" id="KW-0012">Acyltransferase</keyword>
<dbReference type="PANTHER" id="PTHR12317:SF0">
    <property type="entry name" value="ACYLTRANSFERASE"/>
    <property type="match status" value="1"/>
</dbReference>
<comment type="subcellular location">
    <subcellularLocation>
        <location evidence="1">Endoplasmic reticulum membrane</location>
        <topology evidence="1">Multi-pass membrane protein</topology>
    </subcellularLocation>
</comment>
<gene>
    <name evidence="16" type="ORF">AMON00008_LOCUS25609</name>
</gene>
<keyword evidence="11" id="KW-1133">Transmembrane helix</keyword>
<dbReference type="GO" id="GO:0004144">
    <property type="term" value="F:diacylglycerol O-acyltransferase activity"/>
    <property type="evidence" value="ECO:0007669"/>
    <property type="project" value="UniProtKB-EC"/>
</dbReference>
<evidence type="ECO:0000313" key="16">
    <source>
        <dbReference type="EMBL" id="CAE4593831.1"/>
    </source>
</evidence>
<keyword evidence="9" id="KW-0319">Glycerol metabolism</keyword>
<evidence type="ECO:0000256" key="6">
    <source>
        <dbReference type="ARBA" id="ARBA00022516"/>
    </source>
</evidence>
<evidence type="ECO:0000256" key="11">
    <source>
        <dbReference type="ARBA" id="ARBA00022989"/>
    </source>
</evidence>
<keyword evidence="7" id="KW-0808">Transferase</keyword>
<evidence type="ECO:0000256" key="15">
    <source>
        <dbReference type="SAM" id="MobiDB-lite"/>
    </source>
</evidence>
<dbReference type="Pfam" id="PF03982">
    <property type="entry name" value="DAGAT"/>
    <property type="match status" value="1"/>
</dbReference>
<evidence type="ECO:0000256" key="4">
    <source>
        <dbReference type="ARBA" id="ARBA00005420"/>
    </source>
</evidence>
<evidence type="ECO:0000256" key="12">
    <source>
        <dbReference type="ARBA" id="ARBA00023098"/>
    </source>
</evidence>
<keyword evidence="10" id="KW-0256">Endoplasmic reticulum</keyword>
<organism evidence="16">
    <name type="scientific">Alexandrium monilatum</name>
    <dbReference type="NCBI Taxonomy" id="311494"/>
    <lineage>
        <taxon>Eukaryota</taxon>
        <taxon>Sar</taxon>
        <taxon>Alveolata</taxon>
        <taxon>Dinophyceae</taxon>
        <taxon>Gonyaulacales</taxon>
        <taxon>Pyrocystaceae</taxon>
        <taxon>Alexandrium</taxon>
    </lineage>
</organism>